<evidence type="ECO:0000313" key="2">
    <source>
        <dbReference type="EMBL" id="TGE04635.1"/>
    </source>
</evidence>
<comment type="caution">
    <text evidence="2">The sequence shown here is derived from an EMBL/GenBank/DDBJ whole genome shotgun (WGS) entry which is preliminary data.</text>
</comment>
<dbReference type="OrthoDB" id="8085812at2"/>
<evidence type="ECO:0008006" key="4">
    <source>
        <dbReference type="Google" id="ProtNLM"/>
    </source>
</evidence>
<dbReference type="AlphaFoldDB" id="A0A4Z0P0G4"/>
<accession>A0A4Z0P0G4</accession>
<gene>
    <name evidence="2" type="ORF">EU556_20840</name>
</gene>
<reference evidence="2 3" key="1">
    <citation type="submission" date="2019-04" db="EMBL/GenBank/DDBJ databases">
        <authorList>
            <person name="Feng G."/>
            <person name="Zhang J."/>
            <person name="Zhu H."/>
        </authorList>
    </citation>
    <scope>NUCLEOTIDE SEQUENCE [LARGE SCALE GENOMIC DNA]</scope>
    <source>
        <strain evidence="2 3">92R-1</strain>
    </source>
</reference>
<feature type="region of interest" description="Disordered" evidence="1">
    <location>
        <begin position="195"/>
        <end position="249"/>
    </location>
</feature>
<feature type="compositionally biased region" description="Gly residues" evidence="1">
    <location>
        <begin position="198"/>
        <end position="209"/>
    </location>
</feature>
<evidence type="ECO:0000313" key="3">
    <source>
        <dbReference type="Proteomes" id="UP000298337"/>
    </source>
</evidence>
<dbReference type="RefSeq" id="WP_135436079.1">
    <property type="nucleotide sequence ID" value="NZ_SRLA01000005.1"/>
</dbReference>
<dbReference type="Proteomes" id="UP000298337">
    <property type="component" value="Unassembled WGS sequence"/>
</dbReference>
<feature type="compositionally biased region" description="Low complexity" evidence="1">
    <location>
        <begin position="238"/>
        <end position="249"/>
    </location>
</feature>
<dbReference type="EMBL" id="SRLA01000005">
    <property type="protein sequence ID" value="TGE04635.1"/>
    <property type="molecule type" value="Genomic_DNA"/>
</dbReference>
<keyword evidence="3" id="KW-1185">Reference proteome</keyword>
<name>A0A4Z0P0G4_9BACT</name>
<proteinExistence type="predicted"/>
<sequence length="249" mass="26427">MKLKSVIDTLDGVDEALKAAYTEKDGKFYLNVEGIDSHPEVVGLKKSLTTVRDEKKAADARAAAAEDRLAGLPDDFTVEEYNRLKDGGSGNVDQRLADQRARLEDAHKKSLDKVTGERDGLKAKLDRQYSDAALNAAIADAGIAAPFAPAVRAMLKEKVKVDYEGDEAIVTIENMPVTDHLKAWAGTEMGKHYVAAPGNGGGGSGGPGGAPHSNKDNPWSKEGFNLTKQTEIEISDPGKAAQLKAAAGK</sequence>
<evidence type="ECO:0000256" key="1">
    <source>
        <dbReference type="SAM" id="MobiDB-lite"/>
    </source>
</evidence>
<organism evidence="2 3">
    <name type="scientific">Hymenobacter fodinae</name>
    <dbReference type="NCBI Taxonomy" id="2510796"/>
    <lineage>
        <taxon>Bacteria</taxon>
        <taxon>Pseudomonadati</taxon>
        <taxon>Bacteroidota</taxon>
        <taxon>Cytophagia</taxon>
        <taxon>Cytophagales</taxon>
        <taxon>Hymenobacteraceae</taxon>
        <taxon>Hymenobacter</taxon>
    </lineage>
</organism>
<protein>
    <recommendedName>
        <fullName evidence="4">Phage minor structural protein GP20</fullName>
    </recommendedName>
</protein>